<dbReference type="OrthoDB" id="5123240at2"/>
<sequence length="151" mass="17093">MTHSLPPRDPQQRFTSHQELAWLLNGLLQPAVRQQFWLFLFDAEHRLRDPIIPFEGLPADPHEVHETSDMGRVPFATVLLQRIAWVSEVAKAASMVGVWERPGPERFTATDLRWAQSIAHGAGETAGVPRVRSLFVLHDTGLRLIAPDDYI</sequence>
<dbReference type="RefSeq" id="WP_133616930.1">
    <property type="nucleotide sequence ID" value="NZ_SNYA01000005.1"/>
</dbReference>
<accession>A0A4R6RWL6</accession>
<reference evidence="1 2" key="1">
    <citation type="submission" date="2019-03" db="EMBL/GenBank/DDBJ databases">
        <title>Genomic analyses of the natural microbiome of Caenorhabditis elegans.</title>
        <authorList>
            <person name="Samuel B."/>
        </authorList>
    </citation>
    <scope>NUCLEOTIDE SEQUENCE [LARGE SCALE GENOMIC DNA]</scope>
    <source>
        <strain evidence="1 2">JUb18</strain>
    </source>
</reference>
<evidence type="ECO:0000313" key="2">
    <source>
        <dbReference type="Proteomes" id="UP000295601"/>
    </source>
</evidence>
<name>A0A4R6RWL6_9MICO</name>
<dbReference type="Proteomes" id="UP000295601">
    <property type="component" value="Unassembled WGS sequence"/>
</dbReference>
<gene>
    <name evidence="1" type="ORF">EDF62_2058</name>
</gene>
<dbReference type="EMBL" id="SNYA01000005">
    <property type="protein sequence ID" value="TDP91442.1"/>
    <property type="molecule type" value="Genomic_DNA"/>
</dbReference>
<organism evidence="1 2">
    <name type="scientific">Leucobacter luti</name>
    <dbReference type="NCBI Taxonomy" id="340320"/>
    <lineage>
        <taxon>Bacteria</taxon>
        <taxon>Bacillati</taxon>
        <taxon>Actinomycetota</taxon>
        <taxon>Actinomycetes</taxon>
        <taxon>Micrococcales</taxon>
        <taxon>Microbacteriaceae</taxon>
        <taxon>Leucobacter</taxon>
    </lineage>
</organism>
<dbReference type="AlphaFoldDB" id="A0A4R6RWL6"/>
<protein>
    <submittedName>
        <fullName evidence="1">Uncharacterized protein</fullName>
    </submittedName>
</protein>
<comment type="caution">
    <text evidence="1">The sequence shown here is derived from an EMBL/GenBank/DDBJ whole genome shotgun (WGS) entry which is preliminary data.</text>
</comment>
<keyword evidence="2" id="KW-1185">Reference proteome</keyword>
<evidence type="ECO:0000313" key="1">
    <source>
        <dbReference type="EMBL" id="TDP91442.1"/>
    </source>
</evidence>
<proteinExistence type="predicted"/>